<keyword evidence="2" id="KW-0614">Plasmid</keyword>
<evidence type="ECO:0000313" key="1">
    <source>
        <dbReference type="EMBL" id="NYY96626.1"/>
    </source>
</evidence>
<proteinExistence type="predicted"/>
<dbReference type="RefSeq" id="WP_166354003.1">
    <property type="nucleotide sequence ID" value="NZ_CP049700.1"/>
</dbReference>
<evidence type="ECO:0008006" key="4">
    <source>
        <dbReference type="Google" id="ProtNLM"/>
    </source>
</evidence>
<name>A0A7Z0QMC8_9BRAD</name>
<organism evidence="1">
    <name type="scientific">Bradyrhizobium barranii subsp. barranii</name>
    <dbReference type="NCBI Taxonomy" id="2823807"/>
    <lineage>
        <taxon>Bacteria</taxon>
        <taxon>Pseudomonadati</taxon>
        <taxon>Pseudomonadota</taxon>
        <taxon>Alphaproteobacteria</taxon>
        <taxon>Hyphomicrobiales</taxon>
        <taxon>Nitrobacteraceae</taxon>
        <taxon>Bradyrhizobium</taxon>
        <taxon>Bradyrhizobium barranii</taxon>
    </lineage>
</organism>
<accession>A0A7Z0QMC8</accession>
<sequence length="243" mass="28336">MSDYPPSQKLWRYMSFSRFMWLLQRKLLWIGRSDTLDDPWELAITPTYLEEVRLRAPITPIGQEHRETADEHAAKVYGHWRRTTFISCWCASEHESHALWRVFCGDKEGVAIQTTVGRLEAHFGNVALRKVRYAEPKALGRTLTLDDVAILKRPFFDFEKEARAIFRDDTPNPKLDKGEFGFRFPFDPAEVLESVAIHPGADISFYETVLWAIDDHAKPLRDNVSWSSMRERPPFQKPLPYPK</sequence>
<reference evidence="1" key="2">
    <citation type="submission" date="2020-06" db="EMBL/GenBank/DDBJ databases">
        <title>Whole Genome Sequence of Bradyrhizobium sp. Strain 323S2.</title>
        <authorList>
            <person name="Bromfield E.S.P."/>
        </authorList>
    </citation>
    <scope>NUCLEOTIDE SEQUENCE [LARGE SCALE GENOMIC DNA]</scope>
    <source>
        <strain evidence="1">323S2</strain>
    </source>
</reference>
<dbReference type="Proteomes" id="UP000564836">
    <property type="component" value="Plasmid pBb323S2a"/>
</dbReference>
<dbReference type="EMBL" id="JACBFH010000004">
    <property type="protein sequence ID" value="NYY96626.1"/>
    <property type="molecule type" value="Genomic_DNA"/>
</dbReference>
<protein>
    <recommendedName>
        <fullName evidence="4">DUF2971 domain-containing protein</fullName>
    </recommendedName>
</protein>
<geneLocation type="plasmid" evidence="2 3">
    <name>pBb323S2a</name>
</geneLocation>
<dbReference type="EMBL" id="CP088278">
    <property type="protein sequence ID" value="UGX89536.1"/>
    <property type="molecule type" value="Genomic_DNA"/>
</dbReference>
<dbReference type="AlphaFoldDB" id="A0A7Z0QMC8"/>
<reference evidence="2 3" key="1">
    <citation type="journal article" date="2017" name="Syst. Appl. Microbiol.">
        <title>Soybeans inoculated with root zone soils of Canadian native legumes harbour diverse and novel Bradyrhizobium spp. that possess agricultural potential.</title>
        <authorList>
            <person name="Bromfield E.S.P."/>
            <person name="Cloutier S."/>
            <person name="Tambong J.T."/>
            <person name="Tran Thi T.V."/>
        </authorList>
    </citation>
    <scope>NUCLEOTIDE SEQUENCE [LARGE SCALE GENOMIC DNA]</scope>
    <source>
        <strain evidence="2 3">323S2</strain>
    </source>
</reference>
<gene>
    <name evidence="2" type="ORF">G6321_00001850</name>
    <name evidence="1" type="ORF">G6321_52730</name>
</gene>
<evidence type="ECO:0000313" key="3">
    <source>
        <dbReference type="Proteomes" id="UP000564836"/>
    </source>
</evidence>
<evidence type="ECO:0000313" key="2">
    <source>
        <dbReference type="EMBL" id="UGX89536.1"/>
    </source>
</evidence>
<reference evidence="2 3" key="3">
    <citation type="journal article" date="2022" name="Int. J. Syst. Evol. Microbiol.">
        <title>Strains of Bradyrhizobium barranii sp. nov. associated with legumes native to Canada are symbionts of soybeans and belong to different subspecies (subsp. barranii subsp. nov. and subsp. apii subsp. nov.) and symbiovars (sv. glycinearum and sv. septentrionale).</title>
        <authorList>
            <person name="Bromfield E.S.P."/>
            <person name="Cloutier S."/>
            <person name="Wasai-Hara S."/>
            <person name="Minamisawa K."/>
        </authorList>
    </citation>
    <scope>NUCLEOTIDE SEQUENCE [LARGE SCALE GENOMIC DNA]</scope>
    <source>
        <strain evidence="2 3">323S2</strain>
        <plasmid evidence="3">pBb323S2a</plasmid>
    </source>
</reference>